<accession>A0ABV2LRH1</accession>
<keyword evidence="1" id="KW-1133">Transmembrane helix</keyword>
<protein>
    <recommendedName>
        <fullName evidence="4">Phage abortive infection protein</fullName>
    </recommendedName>
</protein>
<keyword evidence="1" id="KW-0472">Membrane</keyword>
<dbReference type="Proteomes" id="UP001549146">
    <property type="component" value="Unassembled WGS sequence"/>
</dbReference>
<proteinExistence type="predicted"/>
<name>A0ABV2LRH1_9FLAO</name>
<gene>
    <name evidence="2" type="ORF">ABID46_000735</name>
</gene>
<evidence type="ECO:0000256" key="1">
    <source>
        <dbReference type="SAM" id="Phobius"/>
    </source>
</evidence>
<organism evidence="2 3">
    <name type="scientific">Moheibacter stercoris</name>
    <dbReference type="NCBI Taxonomy" id="1628251"/>
    <lineage>
        <taxon>Bacteria</taxon>
        <taxon>Pseudomonadati</taxon>
        <taxon>Bacteroidota</taxon>
        <taxon>Flavobacteriia</taxon>
        <taxon>Flavobacteriales</taxon>
        <taxon>Weeksellaceae</taxon>
        <taxon>Moheibacter</taxon>
    </lineage>
</organism>
<dbReference type="RefSeq" id="WP_354507175.1">
    <property type="nucleotide sequence ID" value="NZ_JBEPMO010000003.1"/>
</dbReference>
<dbReference type="EMBL" id="JBEPMO010000003">
    <property type="protein sequence ID" value="MET3731168.1"/>
    <property type="molecule type" value="Genomic_DNA"/>
</dbReference>
<reference evidence="2 3" key="1">
    <citation type="submission" date="2024-06" db="EMBL/GenBank/DDBJ databases">
        <title>Genomic Encyclopedia of Type Strains, Phase IV (KMG-IV): sequencing the most valuable type-strain genomes for metagenomic binning, comparative biology and taxonomic classification.</title>
        <authorList>
            <person name="Goeker M."/>
        </authorList>
    </citation>
    <scope>NUCLEOTIDE SEQUENCE [LARGE SCALE GENOMIC DNA]</scope>
    <source>
        <strain evidence="2 3">DSM 29388</strain>
    </source>
</reference>
<evidence type="ECO:0000313" key="2">
    <source>
        <dbReference type="EMBL" id="MET3731168.1"/>
    </source>
</evidence>
<sequence length="198" mass="23470">MRFLENNWLELIAILISLISLYISYLKFRKGNLTNLELTFFNLLKDLENAKSTIIYKTTREELNGAKIFFKINNEILNAVKLLYSQKNQNQFIVANAYDNLNNLSLDDAIDVINEKFVEVFEPTMSSYLGYLRSMIYFINKNKYSNSFMFHFKSKITEDELIFLYYYSHSKYGQDFLEFSKSCNLFENLNKSRVIGFK</sequence>
<keyword evidence="3" id="KW-1185">Reference proteome</keyword>
<evidence type="ECO:0000313" key="3">
    <source>
        <dbReference type="Proteomes" id="UP001549146"/>
    </source>
</evidence>
<comment type="caution">
    <text evidence="2">The sequence shown here is derived from an EMBL/GenBank/DDBJ whole genome shotgun (WGS) entry which is preliminary data.</text>
</comment>
<evidence type="ECO:0008006" key="4">
    <source>
        <dbReference type="Google" id="ProtNLM"/>
    </source>
</evidence>
<keyword evidence="1" id="KW-0812">Transmembrane</keyword>
<feature type="transmembrane region" description="Helical" evidence="1">
    <location>
        <begin position="6"/>
        <end position="26"/>
    </location>
</feature>